<sequence length="304" mass="33290">MLHIGLLGCGIWGRNILNDLITLGASVTVCDPDADQRQWALQHGALHVTDQSDALRVCDGLIVATPATTHRDVLTQIATFGKPIFVEKPLATSLADAQAIGALVLPPTFLMHIWRYHSGVQLLGELARSGELGDVLLLKTTRTNWTSPRTDTDSLWTLAPHDLTIALELLGHIPPPRAAIAERHGSAIRGMTALLGDRPGVVIDVSTRYADKRREIRLHGTRGVAVLADELVDYVDIWWGTDQTPPDARRHERRFFEAVSPLQRELAAFLTYLRGGDAPVSDLAEGIEVVRVLEELIALSQKNA</sequence>
<organism evidence="2 3">
    <name type="scientific">Fibrisoma montanum</name>
    <dbReference type="NCBI Taxonomy" id="2305895"/>
    <lineage>
        <taxon>Bacteria</taxon>
        <taxon>Pseudomonadati</taxon>
        <taxon>Bacteroidota</taxon>
        <taxon>Cytophagia</taxon>
        <taxon>Cytophagales</taxon>
        <taxon>Spirosomataceae</taxon>
        <taxon>Fibrisoma</taxon>
    </lineage>
</organism>
<dbReference type="Proteomes" id="UP000283523">
    <property type="component" value="Unassembled WGS sequence"/>
</dbReference>
<dbReference type="PANTHER" id="PTHR43377">
    <property type="entry name" value="BILIVERDIN REDUCTASE A"/>
    <property type="match status" value="1"/>
</dbReference>
<dbReference type="InterPro" id="IPR000683">
    <property type="entry name" value="Gfo/Idh/MocA-like_OxRdtase_N"/>
</dbReference>
<dbReference type="AlphaFoldDB" id="A0A418M3Q0"/>
<name>A0A418M3Q0_9BACT</name>
<comment type="caution">
    <text evidence="2">The sequence shown here is derived from an EMBL/GenBank/DDBJ whole genome shotgun (WGS) entry which is preliminary data.</text>
</comment>
<dbReference type="EMBL" id="QXED01000006">
    <property type="protein sequence ID" value="RIV20402.1"/>
    <property type="molecule type" value="Genomic_DNA"/>
</dbReference>
<dbReference type="SUPFAM" id="SSF51735">
    <property type="entry name" value="NAD(P)-binding Rossmann-fold domains"/>
    <property type="match status" value="1"/>
</dbReference>
<dbReference type="InterPro" id="IPR051450">
    <property type="entry name" value="Gfo/Idh/MocA_Oxidoreductases"/>
</dbReference>
<dbReference type="PANTHER" id="PTHR43377:SF6">
    <property type="entry name" value="GFO_IDH_MOCA-LIKE OXIDOREDUCTASE N-TERMINAL DOMAIN-CONTAINING PROTEIN"/>
    <property type="match status" value="1"/>
</dbReference>
<accession>A0A418M3Q0</accession>
<dbReference type="RefSeq" id="WP_119669569.1">
    <property type="nucleotide sequence ID" value="NZ_QXED01000006.1"/>
</dbReference>
<dbReference type="OrthoDB" id="9795543at2"/>
<evidence type="ECO:0000313" key="3">
    <source>
        <dbReference type="Proteomes" id="UP000283523"/>
    </source>
</evidence>
<gene>
    <name evidence="2" type="ORF">DYU11_20345</name>
</gene>
<evidence type="ECO:0000313" key="2">
    <source>
        <dbReference type="EMBL" id="RIV20402.1"/>
    </source>
</evidence>
<proteinExistence type="predicted"/>
<dbReference type="Pfam" id="PF01408">
    <property type="entry name" value="GFO_IDH_MocA"/>
    <property type="match status" value="1"/>
</dbReference>
<reference evidence="2 3" key="1">
    <citation type="submission" date="2018-08" db="EMBL/GenBank/DDBJ databases">
        <title>Fibrisoma montanum sp. nov., isolated from Danxia mountain soil.</title>
        <authorList>
            <person name="Huang Y."/>
        </authorList>
    </citation>
    <scope>NUCLEOTIDE SEQUENCE [LARGE SCALE GENOMIC DNA]</scope>
    <source>
        <strain evidence="2 3">HYT19</strain>
    </source>
</reference>
<dbReference type="Gene3D" id="3.30.360.10">
    <property type="entry name" value="Dihydrodipicolinate Reductase, domain 2"/>
    <property type="match status" value="1"/>
</dbReference>
<protein>
    <submittedName>
        <fullName evidence="2">Gfo/Idh/MocA family oxidoreductase</fullName>
    </submittedName>
</protein>
<feature type="domain" description="Gfo/Idh/MocA-like oxidoreductase N-terminal" evidence="1">
    <location>
        <begin position="3"/>
        <end position="103"/>
    </location>
</feature>
<dbReference type="GO" id="GO:0000166">
    <property type="term" value="F:nucleotide binding"/>
    <property type="evidence" value="ECO:0007669"/>
    <property type="project" value="InterPro"/>
</dbReference>
<dbReference type="InterPro" id="IPR036291">
    <property type="entry name" value="NAD(P)-bd_dom_sf"/>
</dbReference>
<keyword evidence="3" id="KW-1185">Reference proteome</keyword>
<dbReference type="Gene3D" id="3.40.50.720">
    <property type="entry name" value="NAD(P)-binding Rossmann-like Domain"/>
    <property type="match status" value="1"/>
</dbReference>
<dbReference type="SUPFAM" id="SSF55347">
    <property type="entry name" value="Glyceraldehyde-3-phosphate dehydrogenase-like, C-terminal domain"/>
    <property type="match status" value="1"/>
</dbReference>
<evidence type="ECO:0000259" key="1">
    <source>
        <dbReference type="Pfam" id="PF01408"/>
    </source>
</evidence>